<name>A0ABU5IHP5_9BURK</name>
<dbReference type="EMBL" id="JAXOJX010000033">
    <property type="protein sequence ID" value="MDZ5458682.1"/>
    <property type="molecule type" value="Genomic_DNA"/>
</dbReference>
<dbReference type="Pfam" id="PF08212">
    <property type="entry name" value="Lipocalin_2"/>
    <property type="match status" value="1"/>
</dbReference>
<reference evidence="2 3" key="1">
    <citation type="submission" date="2023-11" db="EMBL/GenBank/DDBJ databases">
        <title>Draft genome of Azohydromonas lata strain H1 (DSM1123), a polyhydroxyalkanoate producer.</title>
        <authorList>
            <person name="Traversa D."/>
            <person name="D'Addabbo P."/>
            <person name="Pazzani C."/>
            <person name="Manzari C."/>
            <person name="Chiara M."/>
            <person name="Scrascia M."/>
        </authorList>
    </citation>
    <scope>NUCLEOTIDE SEQUENCE [LARGE SCALE GENOMIC DNA]</scope>
    <source>
        <strain evidence="2 3">H1</strain>
    </source>
</reference>
<dbReference type="InterPro" id="IPR012674">
    <property type="entry name" value="Calycin"/>
</dbReference>
<keyword evidence="3" id="KW-1185">Reference proteome</keyword>
<dbReference type="InterPro" id="IPR047202">
    <property type="entry name" value="Lipocalin_Blc-like_dom"/>
</dbReference>
<sequence>MSAQLRQPAARPEAPAGTVPASLDQQIMAAEMAILEREQRLREHASRIGLQIHDKLPALGAGAASMVGGVVLRRLFRQRRAVGGTGGGGAVSTGASWLSHLPWAQLSAVIWPLLPLTVRNRANPKLVAALMATAVPLAAAHFKAARTPPVATTPLLDLRRYAGRWFEIARLPLRTERECDSDVTATYTLLRSGRMRVVNSCRTAEGEVEEVRGIARPSGDDGAKLEVCFAPAGLRWLPGAWAPYWVLHVEPDYSAAVVGTPDRKHLWLLSRTAFMDDAQLQRLMLHARAQDFDTTRLMRTPQGVRGAA</sequence>
<dbReference type="PROSITE" id="PS00213">
    <property type="entry name" value="LIPOCALIN"/>
    <property type="match status" value="1"/>
</dbReference>
<dbReference type="RefSeq" id="WP_322466703.1">
    <property type="nucleotide sequence ID" value="NZ_JAXOJX010000033.1"/>
</dbReference>
<gene>
    <name evidence="2" type="ORF">SM757_19055</name>
</gene>
<dbReference type="PANTHER" id="PTHR10612">
    <property type="entry name" value="APOLIPOPROTEIN D"/>
    <property type="match status" value="1"/>
</dbReference>
<dbReference type="SUPFAM" id="SSF50814">
    <property type="entry name" value="Lipocalins"/>
    <property type="match status" value="1"/>
</dbReference>
<evidence type="ECO:0000313" key="2">
    <source>
        <dbReference type="EMBL" id="MDZ5458682.1"/>
    </source>
</evidence>
<dbReference type="Gene3D" id="2.40.128.20">
    <property type="match status" value="1"/>
</dbReference>
<dbReference type="InterPro" id="IPR000566">
    <property type="entry name" value="Lipocln_cytosolic_FA-bd_dom"/>
</dbReference>
<protein>
    <submittedName>
        <fullName evidence="2">Lipocalin family protein</fullName>
    </submittedName>
</protein>
<dbReference type="InterPro" id="IPR022272">
    <property type="entry name" value="Lipocalin_CS"/>
</dbReference>
<evidence type="ECO:0000259" key="1">
    <source>
        <dbReference type="Pfam" id="PF08212"/>
    </source>
</evidence>
<feature type="domain" description="Lipocalin/cytosolic fatty-acid binding" evidence="1">
    <location>
        <begin position="156"/>
        <end position="302"/>
    </location>
</feature>
<evidence type="ECO:0000313" key="3">
    <source>
        <dbReference type="Proteomes" id="UP001293718"/>
    </source>
</evidence>
<comment type="caution">
    <text evidence="2">The sequence shown here is derived from an EMBL/GenBank/DDBJ whole genome shotgun (WGS) entry which is preliminary data.</text>
</comment>
<accession>A0ABU5IHP5</accession>
<dbReference type="Proteomes" id="UP001293718">
    <property type="component" value="Unassembled WGS sequence"/>
</dbReference>
<organism evidence="2 3">
    <name type="scientific">Azohydromonas lata</name>
    <dbReference type="NCBI Taxonomy" id="45677"/>
    <lineage>
        <taxon>Bacteria</taxon>
        <taxon>Pseudomonadati</taxon>
        <taxon>Pseudomonadota</taxon>
        <taxon>Betaproteobacteria</taxon>
        <taxon>Burkholderiales</taxon>
        <taxon>Sphaerotilaceae</taxon>
        <taxon>Azohydromonas</taxon>
    </lineage>
</organism>
<dbReference type="PANTHER" id="PTHR10612:SF34">
    <property type="entry name" value="APOLIPOPROTEIN D"/>
    <property type="match status" value="1"/>
</dbReference>
<dbReference type="CDD" id="cd19438">
    <property type="entry name" value="lipocalin_Blc-like"/>
    <property type="match status" value="1"/>
</dbReference>
<proteinExistence type="predicted"/>